<dbReference type="SUPFAM" id="SSF46785">
    <property type="entry name" value="Winged helix' DNA-binding domain"/>
    <property type="match status" value="1"/>
</dbReference>
<reference evidence="5 6" key="1">
    <citation type="submission" date="2015-04" db="EMBL/GenBank/DDBJ databases">
        <title>Draft Genome Sequences of Eight Spore-Forming Food Isolates of Bacillus cereus Genome sequencing.</title>
        <authorList>
            <person name="Krawcyk A.O."/>
            <person name="de Jong A."/>
            <person name="Eijlander R.T."/>
            <person name="Berendsen E.M."/>
            <person name="Holsappel S."/>
            <person name="Wells-Bennik M."/>
            <person name="Kuipers O.P."/>
        </authorList>
    </citation>
    <scope>NUCLEOTIDE SEQUENCE [LARGE SCALE GENOMIC DNA]</scope>
    <source>
        <strain evidence="5 6">B4077</strain>
    </source>
</reference>
<dbReference type="SMART" id="SM00347">
    <property type="entry name" value="HTH_MARR"/>
    <property type="match status" value="1"/>
</dbReference>
<keyword evidence="3" id="KW-0804">Transcription</keyword>
<evidence type="ECO:0000259" key="4">
    <source>
        <dbReference type="PROSITE" id="PS50995"/>
    </source>
</evidence>
<accession>A0A0G8EDX0</accession>
<dbReference type="GO" id="GO:0003700">
    <property type="term" value="F:DNA-binding transcription factor activity"/>
    <property type="evidence" value="ECO:0007669"/>
    <property type="project" value="InterPro"/>
</dbReference>
<dbReference type="EMBL" id="LCYI01000062">
    <property type="protein sequence ID" value="KLA22305.1"/>
    <property type="molecule type" value="Genomic_DNA"/>
</dbReference>
<dbReference type="RefSeq" id="WP_046956891.1">
    <property type="nucleotide sequence ID" value="NZ_LCYI01000062.1"/>
</dbReference>
<dbReference type="PANTHER" id="PTHR35790">
    <property type="entry name" value="HTH-TYPE TRANSCRIPTIONAL REGULATOR PCHR"/>
    <property type="match status" value="1"/>
</dbReference>
<dbReference type="PANTHER" id="PTHR35790:SF4">
    <property type="entry name" value="HTH-TYPE TRANSCRIPTIONAL REGULATOR PCHR"/>
    <property type="match status" value="1"/>
</dbReference>
<dbReference type="GO" id="GO:0003677">
    <property type="term" value="F:DNA binding"/>
    <property type="evidence" value="ECO:0007669"/>
    <property type="project" value="UniProtKB-KW"/>
</dbReference>
<dbReference type="InterPro" id="IPR052067">
    <property type="entry name" value="Metal_resp_HTH_trans_reg"/>
</dbReference>
<protein>
    <recommendedName>
        <fullName evidence="4">HTH marR-type domain-containing protein</fullName>
    </recommendedName>
</protein>
<gene>
    <name evidence="5" type="ORF">B4077_3251</name>
</gene>
<keyword evidence="1" id="KW-0805">Transcription regulation</keyword>
<evidence type="ECO:0000313" key="6">
    <source>
        <dbReference type="Proteomes" id="UP000035214"/>
    </source>
</evidence>
<dbReference type="Gene3D" id="1.10.10.10">
    <property type="entry name" value="Winged helix-like DNA-binding domain superfamily/Winged helix DNA-binding domain"/>
    <property type="match status" value="1"/>
</dbReference>
<evidence type="ECO:0000256" key="3">
    <source>
        <dbReference type="ARBA" id="ARBA00023163"/>
    </source>
</evidence>
<dbReference type="Pfam" id="PF01047">
    <property type="entry name" value="MarR"/>
    <property type="match status" value="1"/>
</dbReference>
<feature type="domain" description="HTH marR-type" evidence="4">
    <location>
        <begin position="6"/>
        <end position="154"/>
    </location>
</feature>
<dbReference type="PROSITE" id="PS50995">
    <property type="entry name" value="HTH_MARR_2"/>
    <property type="match status" value="1"/>
</dbReference>
<organism evidence="5 6">
    <name type="scientific">Bacillus cereus</name>
    <dbReference type="NCBI Taxonomy" id="1396"/>
    <lineage>
        <taxon>Bacteria</taxon>
        <taxon>Bacillati</taxon>
        <taxon>Bacillota</taxon>
        <taxon>Bacilli</taxon>
        <taxon>Bacillales</taxon>
        <taxon>Bacillaceae</taxon>
        <taxon>Bacillus</taxon>
        <taxon>Bacillus cereus group</taxon>
    </lineage>
</organism>
<evidence type="ECO:0000256" key="1">
    <source>
        <dbReference type="ARBA" id="ARBA00023015"/>
    </source>
</evidence>
<dbReference type="Proteomes" id="UP000035214">
    <property type="component" value="Unassembled WGS sequence"/>
</dbReference>
<evidence type="ECO:0000313" key="5">
    <source>
        <dbReference type="EMBL" id="KLA22305.1"/>
    </source>
</evidence>
<dbReference type="InterPro" id="IPR036390">
    <property type="entry name" value="WH_DNA-bd_sf"/>
</dbReference>
<dbReference type="AlphaFoldDB" id="A0A0G8EDX0"/>
<keyword evidence="2" id="KW-0238">DNA-binding</keyword>
<dbReference type="InterPro" id="IPR000835">
    <property type="entry name" value="HTH_MarR-typ"/>
</dbReference>
<dbReference type="InterPro" id="IPR036388">
    <property type="entry name" value="WH-like_DNA-bd_sf"/>
</dbReference>
<comment type="caution">
    <text evidence="5">The sequence shown here is derived from an EMBL/GenBank/DDBJ whole genome shotgun (WGS) entry which is preliminary data.</text>
</comment>
<name>A0A0G8EDX0_BACCE</name>
<dbReference type="PATRIC" id="fig|1396.428.peg.2610"/>
<evidence type="ECO:0000256" key="2">
    <source>
        <dbReference type="ARBA" id="ARBA00023125"/>
    </source>
</evidence>
<sequence length="156" mass="18299">MTNIVHEQTLKAIEDFVITREKKKYASQEMIKELVSESENINKNWTLTQLHIVSVIHESKQQMNNTLLSMELNISKATISKAIHVLIDDKILLTHQNAENKKEIFYTLTDKGIQLAIVHKRLHKIAHERYNELFQQFNDSELQVVTNFLEAWKKCI</sequence>
<dbReference type="Gene3D" id="6.10.140.1680">
    <property type="match status" value="1"/>
</dbReference>
<proteinExistence type="predicted"/>